<name>A0ABX4XIM0_9LIST</name>
<evidence type="ECO:0000313" key="3">
    <source>
        <dbReference type="Proteomes" id="UP000236500"/>
    </source>
</evidence>
<protein>
    <recommendedName>
        <fullName evidence="1">YopX protein domain-containing protein</fullName>
    </recommendedName>
</protein>
<accession>A0ABX4XIM0</accession>
<reference evidence="2 3" key="1">
    <citation type="submission" date="2016-11" db="EMBL/GenBank/DDBJ databases">
        <title>Whole Genome Sequence of Listeria newyorkensis.</title>
        <authorList>
            <person name="Frink S."/>
            <person name="Morales C."/>
            <person name="Kiang D."/>
        </authorList>
    </citation>
    <scope>NUCLEOTIDE SEQUENCE [LARGE SCALE GENOMIC DNA]</scope>
    <source>
        <strain evidence="2 3">F1604011-044</strain>
    </source>
</reference>
<gene>
    <name evidence="2" type="ORF">BMT55_16725</name>
</gene>
<dbReference type="Gene3D" id="2.30.30.290">
    <property type="entry name" value="YopX-like domains"/>
    <property type="match status" value="1"/>
</dbReference>
<dbReference type="NCBIfam" id="TIGR01671">
    <property type="entry name" value="phage_TIGR01671"/>
    <property type="match status" value="1"/>
</dbReference>
<dbReference type="InterPro" id="IPR010024">
    <property type="entry name" value="CHP16711"/>
</dbReference>
<evidence type="ECO:0000259" key="1">
    <source>
        <dbReference type="Pfam" id="PF09643"/>
    </source>
</evidence>
<feature type="domain" description="YopX protein" evidence="1">
    <location>
        <begin position="5"/>
        <end position="122"/>
    </location>
</feature>
<organism evidence="2 3">
    <name type="scientific">Listeria newyorkensis</name>
    <dbReference type="NCBI Taxonomy" id="1497681"/>
    <lineage>
        <taxon>Bacteria</taxon>
        <taxon>Bacillati</taxon>
        <taxon>Bacillota</taxon>
        <taxon>Bacilli</taxon>
        <taxon>Bacillales</taxon>
        <taxon>Listeriaceae</taxon>
        <taxon>Listeria</taxon>
    </lineage>
</organism>
<dbReference type="SUPFAM" id="SSF159006">
    <property type="entry name" value="YopX-like"/>
    <property type="match status" value="1"/>
</dbReference>
<comment type="caution">
    <text evidence="2">The sequence shown here is derived from an EMBL/GenBank/DDBJ whole genome shotgun (WGS) entry which is preliminary data.</text>
</comment>
<dbReference type="InterPro" id="IPR023385">
    <property type="entry name" value="YopX-like_C"/>
</dbReference>
<dbReference type="RefSeq" id="WP_036089933.1">
    <property type="nucleotide sequence ID" value="NZ_JNFB01000008.1"/>
</dbReference>
<proteinExistence type="predicted"/>
<dbReference type="InterPro" id="IPR019096">
    <property type="entry name" value="YopX_protein"/>
</dbReference>
<evidence type="ECO:0000313" key="2">
    <source>
        <dbReference type="EMBL" id="PNP86912.1"/>
    </source>
</evidence>
<keyword evidence="3" id="KW-1185">Reference proteome</keyword>
<sequence>MRPIEFRAYDKTKKRWLNVDDFVVRNDGAVLLVTHTEDDCIVLNKADEEIELTEYTGLRDKNGNKIFEGDIGWDDHTECWGVVVFDEGKFLYQWETVSDDLWEVTDDIGIRGNIHNSPELLEGCAEE</sequence>
<dbReference type="Pfam" id="PF09643">
    <property type="entry name" value="YopX"/>
    <property type="match status" value="1"/>
</dbReference>
<dbReference type="Proteomes" id="UP000236500">
    <property type="component" value="Unassembled WGS sequence"/>
</dbReference>
<dbReference type="EMBL" id="MPDH01000039">
    <property type="protein sequence ID" value="PNP86912.1"/>
    <property type="molecule type" value="Genomic_DNA"/>
</dbReference>